<dbReference type="STRING" id="1121328.JWYL7_0166"/>
<dbReference type="GO" id="GO:0003677">
    <property type="term" value="F:DNA binding"/>
    <property type="evidence" value="ECO:0007669"/>
    <property type="project" value="UniProtKB-KW"/>
</dbReference>
<dbReference type="Pfam" id="PF12323">
    <property type="entry name" value="HTH_OrfB_IS605"/>
    <property type="match status" value="1"/>
</dbReference>
<dbReference type="Pfam" id="PF07282">
    <property type="entry name" value="Cas12f1-like_TNB"/>
    <property type="match status" value="1"/>
</dbReference>
<proteinExistence type="predicted"/>
<organism evidence="7 8">
    <name type="scientific">Alkalithermobacter thermoalcaliphilus JW-YL-7 = DSM 7308</name>
    <dbReference type="NCBI Taxonomy" id="1121328"/>
    <lineage>
        <taxon>Bacteria</taxon>
        <taxon>Bacillati</taxon>
        <taxon>Bacillota</taxon>
        <taxon>Clostridia</taxon>
        <taxon>Peptostreptococcales</taxon>
        <taxon>Tepidibacteraceae</taxon>
        <taxon>Alkalithermobacter</taxon>
    </lineage>
</organism>
<comment type="caution">
    <text evidence="7">The sequence shown here is derived from an EMBL/GenBank/DDBJ whole genome shotgun (WGS) entry which is preliminary data.</text>
</comment>
<evidence type="ECO:0000313" key="7">
    <source>
        <dbReference type="EMBL" id="KXZ39091.1"/>
    </source>
</evidence>
<dbReference type="EMBL" id="LSFY01000001">
    <property type="protein sequence ID" value="KXZ39091.1"/>
    <property type="molecule type" value="Genomic_DNA"/>
</dbReference>
<name>A0A150FN79_CLOPD</name>
<accession>A0A150FN79</accession>
<evidence type="ECO:0000256" key="4">
    <source>
        <dbReference type="SAM" id="Coils"/>
    </source>
</evidence>
<keyword evidence="4" id="KW-0175">Coiled coil</keyword>
<reference evidence="7 8" key="1">
    <citation type="submission" date="2016-02" db="EMBL/GenBank/DDBJ databases">
        <title>Draft genome sequence for Clostridium paradoxum JW-YL-7.</title>
        <authorList>
            <person name="Utturkar S.M."/>
            <person name="Lancaster A."/>
            <person name="Poole F.L."/>
            <person name="Adams M.W."/>
            <person name="Brown S.D."/>
        </authorList>
    </citation>
    <scope>NUCLEOTIDE SEQUENCE [LARGE SCALE GENOMIC DNA]</scope>
    <source>
        <strain evidence="7 8">JW-YL-7</strain>
    </source>
</reference>
<protein>
    <submittedName>
        <fullName evidence="7">Transposase, IS605 OrfB family</fullName>
    </submittedName>
</protein>
<evidence type="ECO:0000259" key="5">
    <source>
        <dbReference type="Pfam" id="PF07282"/>
    </source>
</evidence>
<dbReference type="AlphaFoldDB" id="A0A150FN79"/>
<dbReference type="RefSeq" id="WP_066067653.1">
    <property type="nucleotide sequence ID" value="NZ_LSFY01000001.1"/>
</dbReference>
<evidence type="ECO:0000256" key="2">
    <source>
        <dbReference type="ARBA" id="ARBA00022833"/>
    </source>
</evidence>
<dbReference type="GO" id="GO:0046872">
    <property type="term" value="F:metal ion binding"/>
    <property type="evidence" value="ECO:0007669"/>
    <property type="project" value="UniProtKB-KW"/>
</dbReference>
<gene>
    <name evidence="7" type="ORF">JWYL7_0166</name>
</gene>
<evidence type="ECO:0000313" key="8">
    <source>
        <dbReference type="Proteomes" id="UP000092605"/>
    </source>
</evidence>
<dbReference type="InterPro" id="IPR021027">
    <property type="entry name" value="Transposase_put_HTH"/>
</dbReference>
<evidence type="ECO:0000256" key="1">
    <source>
        <dbReference type="ARBA" id="ARBA00022723"/>
    </source>
</evidence>
<dbReference type="InterPro" id="IPR010095">
    <property type="entry name" value="Cas12f1-like_TNB"/>
</dbReference>
<feature type="domain" description="Cas12f1-like TNB" evidence="5">
    <location>
        <begin position="231"/>
        <end position="298"/>
    </location>
</feature>
<evidence type="ECO:0000256" key="3">
    <source>
        <dbReference type="ARBA" id="ARBA00023125"/>
    </source>
</evidence>
<dbReference type="PATRIC" id="fig|1121328.3.peg.164"/>
<evidence type="ECO:0000259" key="6">
    <source>
        <dbReference type="Pfam" id="PF12323"/>
    </source>
</evidence>
<keyword evidence="1" id="KW-0479">Metal-binding</keyword>
<feature type="domain" description="Transposase putative helix-turn-helix" evidence="6">
    <location>
        <begin position="1"/>
        <end position="46"/>
    </location>
</feature>
<keyword evidence="2" id="KW-0862">Zinc</keyword>
<dbReference type="Proteomes" id="UP000092605">
    <property type="component" value="Unassembled WGS sequence"/>
</dbReference>
<feature type="coiled-coil region" evidence="4">
    <location>
        <begin position="124"/>
        <end position="151"/>
    </location>
</feature>
<dbReference type="NCBIfam" id="NF040570">
    <property type="entry name" value="guided_TnpB"/>
    <property type="match status" value="1"/>
</dbReference>
<sequence>MIKTYKVKLLPNNKQRTKLFECASVARWAYNFALATQQENYKNGGKFLGDCELRKRLTELKKTKEYTWLNNYSNNITKQAIKDACIAYKNFFEGRANFPKFKSKKKSKPSFYLATISTGQKYKNINKTSKVKKLEKRQKRLQKKLSKKYELNKIQMNGGEYRYRKTNNIKRLEFLVLKMRRRLKNIRHNYIHQITASLVKAKPEYVVMEKLNTCGMLKNKRLSKSIQEQLFYEFKRQMEYKCALNDIKFILADTFYPSSKTCSICGALKNKLSLSERTFICDECGHEIDRDLNASINLKNYGKSIA</sequence>
<keyword evidence="3" id="KW-0238">DNA-binding</keyword>